<keyword evidence="2" id="KW-1185">Reference proteome</keyword>
<evidence type="ECO:0000313" key="2">
    <source>
        <dbReference type="Proteomes" id="UP000572817"/>
    </source>
</evidence>
<dbReference type="OrthoDB" id="538223at2759"/>
<dbReference type="Proteomes" id="UP000572817">
    <property type="component" value="Unassembled WGS sequence"/>
</dbReference>
<proteinExistence type="predicted"/>
<evidence type="ECO:0000313" key="1">
    <source>
        <dbReference type="EMBL" id="KAF4309908.1"/>
    </source>
</evidence>
<reference evidence="1" key="1">
    <citation type="submission" date="2020-04" db="EMBL/GenBank/DDBJ databases">
        <title>Genome Assembly and Annotation of Botryosphaeria dothidea sdau 11-99, a Latent Pathogen of Apple Fruit Ring Rot in China.</title>
        <authorList>
            <person name="Yu C."/>
            <person name="Diao Y."/>
            <person name="Lu Q."/>
            <person name="Zhao J."/>
            <person name="Cui S."/>
            <person name="Peng C."/>
            <person name="He B."/>
            <person name="Liu H."/>
        </authorList>
    </citation>
    <scope>NUCLEOTIDE SEQUENCE [LARGE SCALE GENOMIC DNA]</scope>
    <source>
        <strain evidence="1">Sdau11-99</strain>
    </source>
</reference>
<dbReference type="EMBL" id="WWBZ02000016">
    <property type="protein sequence ID" value="KAF4309908.1"/>
    <property type="molecule type" value="Genomic_DNA"/>
</dbReference>
<sequence>MSVDDVLALPPKVPEVGHWREEPSPLLPAALYSLADFSEADLVQLQDVCESKCDTHRRGECVKPPERWQFAGQKLDAIVEHHIELAKGRQFDPLHFVVAPSTTWVTDGVLFVTLDSDEEECVPDLFWVKADEAGLCFINILIGNSDWHGEKDNHALKK</sequence>
<accession>A0A8H4J0G3</accession>
<protein>
    <submittedName>
        <fullName evidence="1">Uncharacterized protein</fullName>
    </submittedName>
</protein>
<comment type="caution">
    <text evidence="1">The sequence shown here is derived from an EMBL/GenBank/DDBJ whole genome shotgun (WGS) entry which is preliminary data.</text>
</comment>
<organism evidence="1 2">
    <name type="scientific">Botryosphaeria dothidea</name>
    <dbReference type="NCBI Taxonomy" id="55169"/>
    <lineage>
        <taxon>Eukaryota</taxon>
        <taxon>Fungi</taxon>
        <taxon>Dikarya</taxon>
        <taxon>Ascomycota</taxon>
        <taxon>Pezizomycotina</taxon>
        <taxon>Dothideomycetes</taxon>
        <taxon>Dothideomycetes incertae sedis</taxon>
        <taxon>Botryosphaeriales</taxon>
        <taxon>Botryosphaeriaceae</taxon>
        <taxon>Botryosphaeria</taxon>
    </lineage>
</organism>
<name>A0A8H4J0G3_9PEZI</name>
<gene>
    <name evidence="1" type="ORF">GTA08_BOTSDO01951</name>
</gene>
<dbReference type="AlphaFoldDB" id="A0A8H4J0G3"/>